<gene>
    <name evidence="1" type="ORF">I4F81_002695</name>
</gene>
<dbReference type="Proteomes" id="UP000798662">
    <property type="component" value="Chromosome 1"/>
</dbReference>
<keyword evidence="2" id="KW-1185">Reference proteome</keyword>
<organism evidence="1 2">
    <name type="scientific">Pyropia yezoensis</name>
    <name type="common">Susabi-nori</name>
    <name type="synonym">Porphyra yezoensis</name>
    <dbReference type="NCBI Taxonomy" id="2788"/>
    <lineage>
        <taxon>Eukaryota</taxon>
        <taxon>Rhodophyta</taxon>
        <taxon>Bangiophyceae</taxon>
        <taxon>Bangiales</taxon>
        <taxon>Bangiaceae</taxon>
        <taxon>Pyropia</taxon>
    </lineage>
</organism>
<proteinExistence type="predicted"/>
<comment type="caution">
    <text evidence="1">The sequence shown here is derived from an EMBL/GenBank/DDBJ whole genome shotgun (WGS) entry which is preliminary data.</text>
</comment>
<name>A0ACC3BQT5_PYRYE</name>
<evidence type="ECO:0000313" key="2">
    <source>
        <dbReference type="Proteomes" id="UP000798662"/>
    </source>
</evidence>
<protein>
    <submittedName>
        <fullName evidence="1">Uncharacterized protein</fullName>
    </submittedName>
</protein>
<sequence length="528" mass="54687">MAPRTAPVISSFEVLPMIEDTASMAAATASTLSIEVGGSSGSSTVPPVVRGASEAIRLRDGSMVPVALPVPSGAPPCPDQIVAALSRAPPPSLDEEPPLSSSAGTAATAVPKVLGGTARSAPLAGAAAAVPGESGGTARAAPLADVASVARAAPSLASAPAAGSSAGVATFARGADTLADAVARGITPLREELQRVNTTLGGLVEEVPHLRMGHETLARGHERVIMSLTLMRGDFSKAFECMSTSLEDLRTPVSGGNATSEVDDVYTKINEIKRRSRSALVERTCGATVTRDVCLSRTRSWVEYVSITASVLDVDAAAASDWLLGYADLPTRKGASALKSVRRCTPILRVKGHTMHQWKEVITAAYFGSLGLSRDDITPQQAQQLLHSMGYLTSVRGLPATLCGVEAFLLLLGAADRVVQPANAGDLKTINCTLGHVSLVTSLVRFIQEVAAGSRPVRGGVGEGIFDVWVEELPHVHEELPREADEHNGLRLVDGADPCRAQLPEDDGDESGEEEAAADDGSEPAGNV</sequence>
<reference evidence="1" key="1">
    <citation type="submission" date="2019-11" db="EMBL/GenBank/DDBJ databases">
        <title>Nori genome reveals adaptations in red seaweeds to the harsh intertidal environment.</title>
        <authorList>
            <person name="Wang D."/>
            <person name="Mao Y."/>
        </authorList>
    </citation>
    <scope>NUCLEOTIDE SEQUENCE</scope>
    <source>
        <tissue evidence="1">Gametophyte</tissue>
    </source>
</reference>
<accession>A0ACC3BQT5</accession>
<evidence type="ECO:0000313" key="1">
    <source>
        <dbReference type="EMBL" id="KAK1860105.1"/>
    </source>
</evidence>
<dbReference type="EMBL" id="CM020618">
    <property type="protein sequence ID" value="KAK1860105.1"/>
    <property type="molecule type" value="Genomic_DNA"/>
</dbReference>